<dbReference type="Pfam" id="PF00475">
    <property type="entry name" value="IGPD"/>
    <property type="match status" value="1"/>
</dbReference>
<dbReference type="GO" id="GO:0004424">
    <property type="term" value="F:imidazoleglycerol-phosphate dehydratase activity"/>
    <property type="evidence" value="ECO:0007669"/>
    <property type="project" value="InterPro"/>
</dbReference>
<dbReference type="InterPro" id="IPR038494">
    <property type="entry name" value="IGPD_sf"/>
</dbReference>
<dbReference type="InterPro" id="IPR020568">
    <property type="entry name" value="Ribosomal_Su5_D2-typ_SF"/>
</dbReference>
<evidence type="ECO:0000256" key="3">
    <source>
        <dbReference type="ARBA" id="ARBA00023102"/>
    </source>
</evidence>
<organism evidence="5">
    <name type="scientific">marine metagenome</name>
    <dbReference type="NCBI Taxonomy" id="408172"/>
    <lineage>
        <taxon>unclassified sequences</taxon>
        <taxon>metagenomes</taxon>
        <taxon>ecological metagenomes</taxon>
    </lineage>
</organism>
<evidence type="ECO:0008006" key="6">
    <source>
        <dbReference type="Google" id="ProtNLM"/>
    </source>
</evidence>
<dbReference type="FunFam" id="3.30.230.40:FF:000003">
    <property type="entry name" value="Imidazoleglycerol-phosphate dehydratase HisB"/>
    <property type="match status" value="1"/>
</dbReference>
<sequence length="198" mass="21809">MLKRDIKHKRGTKETNIEVYLNLDGKGDSAINTGNEMFDHLLAQLSKHGLIDLNVDVMKGDKGLGWHHIVEDVAIIIGQSFSKCIGDGKGIVRTSHSYVPLDETLVRNVIDFGGRGYFKLSGYIGDSDLGQLSGSLISHFLETFSRESKCNIFTTIIEGVNNHHISEAIFKSLGISLKKALEIDPRRTSIPSTKGTIN</sequence>
<dbReference type="InterPro" id="IPR000807">
    <property type="entry name" value="ImidazoleglycerolP_deHydtase"/>
</dbReference>
<dbReference type="Gene3D" id="3.30.230.40">
    <property type="entry name" value="Imidazole glycerol phosphate dehydratase, domain 1"/>
    <property type="match status" value="2"/>
</dbReference>
<evidence type="ECO:0000256" key="4">
    <source>
        <dbReference type="ARBA" id="ARBA00023239"/>
    </source>
</evidence>
<gene>
    <name evidence="5" type="ORF">METZ01_LOCUS247989</name>
</gene>
<dbReference type="HAMAP" id="MF_00076">
    <property type="entry name" value="HisB"/>
    <property type="match status" value="1"/>
</dbReference>
<dbReference type="AlphaFoldDB" id="A0A382I6W2"/>
<name>A0A382I6W2_9ZZZZ</name>
<keyword evidence="3" id="KW-0368">Histidine biosynthesis</keyword>
<proteinExistence type="inferred from homology"/>
<dbReference type="UniPathway" id="UPA00031">
    <property type="reaction ID" value="UER00011"/>
</dbReference>
<accession>A0A382I6W2</accession>
<comment type="pathway">
    <text evidence="1">Amino-acid biosynthesis; L-histidine biosynthesis; L-histidine from 5-phospho-alpha-D-ribose 1-diphosphate: step 6/9.</text>
</comment>
<dbReference type="PANTHER" id="PTHR23133:SF2">
    <property type="entry name" value="IMIDAZOLEGLYCEROL-PHOSPHATE DEHYDRATASE"/>
    <property type="match status" value="1"/>
</dbReference>
<dbReference type="SUPFAM" id="SSF54211">
    <property type="entry name" value="Ribosomal protein S5 domain 2-like"/>
    <property type="match status" value="2"/>
</dbReference>
<keyword evidence="4" id="KW-0456">Lyase</keyword>
<dbReference type="GO" id="GO:0000105">
    <property type="term" value="P:L-histidine biosynthetic process"/>
    <property type="evidence" value="ECO:0007669"/>
    <property type="project" value="UniProtKB-UniPathway"/>
</dbReference>
<dbReference type="PROSITE" id="PS00955">
    <property type="entry name" value="IGP_DEHYDRATASE_2"/>
    <property type="match status" value="1"/>
</dbReference>
<dbReference type="PANTHER" id="PTHR23133">
    <property type="entry name" value="IMIDAZOLEGLYCEROL-PHOSPHATE DEHYDRATASE HIS7"/>
    <property type="match status" value="1"/>
</dbReference>
<protein>
    <recommendedName>
        <fullName evidence="6">Imidazoleglycerol-phosphate dehydratase</fullName>
    </recommendedName>
</protein>
<evidence type="ECO:0000313" key="5">
    <source>
        <dbReference type="EMBL" id="SVB95135.1"/>
    </source>
</evidence>
<evidence type="ECO:0000256" key="1">
    <source>
        <dbReference type="ARBA" id="ARBA00005047"/>
    </source>
</evidence>
<evidence type="ECO:0000256" key="2">
    <source>
        <dbReference type="ARBA" id="ARBA00022605"/>
    </source>
</evidence>
<reference evidence="5" key="1">
    <citation type="submission" date="2018-05" db="EMBL/GenBank/DDBJ databases">
        <authorList>
            <person name="Lanie J.A."/>
            <person name="Ng W.-L."/>
            <person name="Kazmierczak K.M."/>
            <person name="Andrzejewski T.M."/>
            <person name="Davidsen T.M."/>
            <person name="Wayne K.J."/>
            <person name="Tettelin H."/>
            <person name="Glass J.I."/>
            <person name="Rusch D."/>
            <person name="Podicherti R."/>
            <person name="Tsui H.-C.T."/>
            <person name="Winkler M.E."/>
        </authorList>
    </citation>
    <scope>NUCLEOTIDE SEQUENCE</scope>
</reference>
<dbReference type="InterPro" id="IPR020565">
    <property type="entry name" value="ImidazoleglycerP_deHydtase_CS"/>
</dbReference>
<dbReference type="EMBL" id="UINC01065452">
    <property type="protein sequence ID" value="SVB95135.1"/>
    <property type="molecule type" value="Genomic_DNA"/>
</dbReference>
<keyword evidence="2" id="KW-0028">Amino-acid biosynthesis</keyword>